<comment type="caution">
    <text evidence="1">The sequence shown here is derived from an EMBL/GenBank/DDBJ whole genome shotgun (WGS) entry which is preliminary data.</text>
</comment>
<evidence type="ECO:0008006" key="3">
    <source>
        <dbReference type="Google" id="ProtNLM"/>
    </source>
</evidence>
<reference evidence="1 2" key="1">
    <citation type="submission" date="2009-08" db="EMBL/GenBank/DDBJ databases">
        <title>The draft genome of Rhodobacter sp. SW2.</title>
        <authorList>
            <consortium name="US DOE Joint Genome Institute (JGI-PGF)"/>
            <person name="Lucas S."/>
            <person name="Copeland A."/>
            <person name="Lapidus A."/>
            <person name="Glavina del Rio T."/>
            <person name="Tice H."/>
            <person name="Bruce D."/>
            <person name="Goodwin L."/>
            <person name="Pitluck S."/>
            <person name="Larimer F."/>
            <person name="Land M.L."/>
            <person name="Hauser L."/>
            <person name="Emerson D."/>
        </authorList>
    </citation>
    <scope>NUCLEOTIDE SEQUENCE [LARGE SCALE GENOMIC DNA]</scope>
    <source>
        <strain evidence="1 2">SW2</strain>
    </source>
</reference>
<evidence type="ECO:0000313" key="2">
    <source>
        <dbReference type="Proteomes" id="UP000010121"/>
    </source>
</evidence>
<organism evidence="1 2">
    <name type="scientific">Rhodobacter ferrooxidans</name>
    <dbReference type="NCBI Taxonomy" id="371731"/>
    <lineage>
        <taxon>Bacteria</taxon>
        <taxon>Pseudomonadati</taxon>
        <taxon>Pseudomonadota</taxon>
        <taxon>Alphaproteobacteria</taxon>
        <taxon>Rhodobacterales</taxon>
        <taxon>Rhodobacter group</taxon>
        <taxon>Rhodobacter</taxon>
    </lineage>
</organism>
<dbReference type="RefSeq" id="WP_008029352.1">
    <property type="nucleotide sequence ID" value="NZ_ACYY01000007.1"/>
</dbReference>
<dbReference type="SUPFAM" id="SSF63829">
    <property type="entry name" value="Calcium-dependent phosphotriesterase"/>
    <property type="match status" value="1"/>
</dbReference>
<dbReference type="Proteomes" id="UP000010121">
    <property type="component" value="Unassembled WGS sequence"/>
</dbReference>
<dbReference type="eggNOG" id="COG3386">
    <property type="taxonomic scope" value="Bacteria"/>
</dbReference>
<dbReference type="STRING" id="371731.Rsw2DRAFT_1354"/>
<gene>
    <name evidence="1" type="ORF">Rsw2DRAFT_1354</name>
</gene>
<dbReference type="AlphaFoldDB" id="C8RZX6"/>
<sequence>MIFDPILDIFRGKAVTIPPLDGAFRPNTALDDAPVFAQMPAPDNLVFWQGRVVASSGANLMDPGGDVVQRFGADVTALAVSPTGDLAVGLADGSLSVGGAAVALPADVRCITALAYGPDGRLWLANGSASLPPGQWAADLMMKNASGSVWVQDGGWQKVAGGLAWPYGLLPDAAGVIVSEAWRHRLLRLGQGKPQPMLESLPGYPARLASAAGGGAWLALFAPRNRLIEFVLQETHYRLAMMAEVPPAFWIAPALASGRSFLEPLQCGGIRMLGVHKAWSPTRSYGLVVRLGADMTPLFSLHSRANGTRHGVTSVLEHQGQLHIAAKGGDCVLSAGHTAEAR</sequence>
<dbReference type="OrthoDB" id="8872498at2"/>
<proteinExistence type="predicted"/>
<accession>C8RZX6</accession>
<dbReference type="EMBL" id="ACYY01000007">
    <property type="protein sequence ID" value="EEW25585.1"/>
    <property type="molecule type" value="Genomic_DNA"/>
</dbReference>
<protein>
    <recommendedName>
        <fullName evidence="3">NHL repeat containing protein</fullName>
    </recommendedName>
</protein>
<evidence type="ECO:0000313" key="1">
    <source>
        <dbReference type="EMBL" id="EEW25585.1"/>
    </source>
</evidence>
<name>C8RZX6_9RHOB</name>
<keyword evidence="2" id="KW-1185">Reference proteome</keyword>